<dbReference type="Proteomes" id="UP000582974">
    <property type="component" value="Unassembled WGS sequence"/>
</dbReference>
<evidence type="ECO:0000313" key="4">
    <source>
        <dbReference type="EMBL" id="MBA0126254.1"/>
    </source>
</evidence>
<evidence type="ECO:0000256" key="1">
    <source>
        <dbReference type="ARBA" id="ARBA00006845"/>
    </source>
</evidence>
<comment type="caution">
    <text evidence="4">The sequence shown here is derived from an EMBL/GenBank/DDBJ whole genome shotgun (WGS) entry which is preliminary data.</text>
</comment>
<evidence type="ECO:0000256" key="2">
    <source>
        <dbReference type="SAM" id="MobiDB-lite"/>
    </source>
</evidence>
<dbReference type="EMBL" id="JACCKD010000004">
    <property type="protein sequence ID" value="MBA0126254.1"/>
    <property type="molecule type" value="Genomic_DNA"/>
</dbReference>
<gene>
    <name evidence="4" type="ORF">H0B56_11950</name>
</gene>
<feature type="compositionally biased region" description="Polar residues" evidence="2">
    <location>
        <begin position="1"/>
        <end position="10"/>
    </location>
</feature>
<feature type="region of interest" description="Disordered" evidence="2">
    <location>
        <begin position="1"/>
        <end position="36"/>
    </location>
</feature>
<evidence type="ECO:0000259" key="3">
    <source>
        <dbReference type="Pfam" id="PF01337"/>
    </source>
</evidence>
<sequence>MTGTDPSSNNDPDRQVSPVSDPVVKQESAPDGVTAAAEARARGAYAHQFDGTGLRDSASVLDAIATTLSFPDGVERSLDALRDCLTDLSWLPAGEHVLIWSAASDLANADPKAYLAIRSVLSDAQRALAPAGRPGYGRRFTVVLTER</sequence>
<dbReference type="SUPFAM" id="SSF52038">
    <property type="entry name" value="Barstar-related"/>
    <property type="match status" value="1"/>
</dbReference>
<dbReference type="InterPro" id="IPR000468">
    <property type="entry name" value="Barstar"/>
</dbReference>
<feature type="domain" description="Barstar (barnase inhibitor)" evidence="3">
    <location>
        <begin position="47"/>
        <end position="134"/>
    </location>
</feature>
<evidence type="ECO:0000313" key="5">
    <source>
        <dbReference type="Proteomes" id="UP000582974"/>
    </source>
</evidence>
<organism evidence="4 5">
    <name type="scientific">Haloechinothrix aidingensis</name>
    <dbReference type="NCBI Taxonomy" id="2752311"/>
    <lineage>
        <taxon>Bacteria</taxon>
        <taxon>Bacillati</taxon>
        <taxon>Actinomycetota</taxon>
        <taxon>Actinomycetes</taxon>
        <taxon>Pseudonocardiales</taxon>
        <taxon>Pseudonocardiaceae</taxon>
        <taxon>Haloechinothrix</taxon>
    </lineage>
</organism>
<keyword evidence="5" id="KW-1185">Reference proteome</keyword>
<dbReference type="Pfam" id="PF01337">
    <property type="entry name" value="Barstar"/>
    <property type="match status" value="1"/>
</dbReference>
<accession>A0A838AAJ3</accession>
<protein>
    <submittedName>
        <fullName evidence="4">Barstar family protein</fullName>
    </submittedName>
</protein>
<dbReference type="Gene3D" id="3.30.370.10">
    <property type="entry name" value="Barstar-like"/>
    <property type="match status" value="1"/>
</dbReference>
<dbReference type="AlphaFoldDB" id="A0A838AAJ3"/>
<reference evidence="4 5" key="1">
    <citation type="submission" date="2020-07" db="EMBL/GenBank/DDBJ databases">
        <title>Genome of Haloechinothrix sp.</title>
        <authorList>
            <person name="Tang S.-K."/>
            <person name="Yang L."/>
            <person name="Zhu W.-Y."/>
        </authorList>
    </citation>
    <scope>NUCLEOTIDE SEQUENCE [LARGE SCALE GENOMIC DNA]</scope>
    <source>
        <strain evidence="4 5">YIM 98757</strain>
    </source>
</reference>
<comment type="similarity">
    <text evidence="1">Belongs to the barstar family.</text>
</comment>
<dbReference type="InterPro" id="IPR035905">
    <property type="entry name" value="Barstar-like_sf"/>
</dbReference>
<proteinExistence type="inferred from homology"/>
<name>A0A838AAJ3_9PSEU</name>